<dbReference type="AlphaFoldDB" id="A0A545AU01"/>
<dbReference type="SUPFAM" id="SSF56420">
    <property type="entry name" value="Peptide deformylase"/>
    <property type="match status" value="1"/>
</dbReference>
<sequence>MRELGISQVEDDPGLLCPVDGFAYPFDAALAVDTMNQLREAVRRIRQVHTFSKGMGLAAPQIGIARRAAIVFPAGSDEAITLVNPRIVDRSPTMDVPRFEGCLSFFDVRGRVRRPLAITVEHQREDGTVELTTFGGSVGRLVAHEIDHLDGILYSHWLEPGEGLISVEDYRGTGVGWQY</sequence>
<reference evidence="3 4" key="1">
    <citation type="submission" date="2019-07" db="EMBL/GenBank/DDBJ databases">
        <title>Cryptosporangium phraense sp. nov., isolated from plant litter.</title>
        <authorList>
            <person name="Suriyachadkun C."/>
        </authorList>
    </citation>
    <scope>NUCLEOTIDE SEQUENCE [LARGE SCALE GENOMIC DNA]</scope>
    <source>
        <strain evidence="3 4">A-T 5661</strain>
    </source>
</reference>
<dbReference type="Gene3D" id="3.90.45.10">
    <property type="entry name" value="Peptide deformylase"/>
    <property type="match status" value="1"/>
</dbReference>
<keyword evidence="2" id="KW-0479">Metal-binding</keyword>
<comment type="function">
    <text evidence="2">Removes the formyl group from the N-terminal Met of newly synthesized proteins. Requires at least a dipeptide for an efficient rate of reaction. N-terminal L-methionine is a prerequisite for activity but the enzyme has broad specificity at other positions.</text>
</comment>
<evidence type="ECO:0000256" key="1">
    <source>
        <dbReference type="ARBA" id="ARBA00010759"/>
    </source>
</evidence>
<comment type="caution">
    <text evidence="3">The sequence shown here is derived from an EMBL/GenBank/DDBJ whole genome shotgun (WGS) entry which is preliminary data.</text>
</comment>
<dbReference type="PRINTS" id="PR01576">
    <property type="entry name" value="PDEFORMYLASE"/>
</dbReference>
<protein>
    <recommendedName>
        <fullName evidence="2">Peptide deformylase</fullName>
        <shortName evidence="2">PDF</shortName>
        <ecNumber evidence="2">3.5.1.88</ecNumber>
    </recommendedName>
    <alternativeName>
        <fullName evidence="2">Polypeptide deformylase</fullName>
    </alternativeName>
</protein>
<feature type="binding site" evidence="2">
    <location>
        <position position="144"/>
    </location>
    <ligand>
        <name>Fe cation</name>
        <dbReference type="ChEBI" id="CHEBI:24875"/>
    </ligand>
</feature>
<dbReference type="Pfam" id="PF01327">
    <property type="entry name" value="Pep_deformylase"/>
    <property type="match status" value="1"/>
</dbReference>
<dbReference type="InterPro" id="IPR023635">
    <property type="entry name" value="Peptide_deformylase"/>
</dbReference>
<keyword evidence="2" id="KW-0648">Protein biosynthesis</keyword>
<dbReference type="OrthoDB" id="3203858at2"/>
<accession>A0A545AU01</accession>
<dbReference type="Proteomes" id="UP000317982">
    <property type="component" value="Unassembled WGS sequence"/>
</dbReference>
<keyword evidence="2" id="KW-0378">Hydrolase</keyword>
<proteinExistence type="inferred from homology"/>
<comment type="catalytic activity">
    <reaction evidence="2">
        <text>N-terminal N-formyl-L-methionyl-[peptide] + H2O = N-terminal L-methionyl-[peptide] + formate</text>
        <dbReference type="Rhea" id="RHEA:24420"/>
        <dbReference type="Rhea" id="RHEA-COMP:10639"/>
        <dbReference type="Rhea" id="RHEA-COMP:10640"/>
        <dbReference type="ChEBI" id="CHEBI:15377"/>
        <dbReference type="ChEBI" id="CHEBI:15740"/>
        <dbReference type="ChEBI" id="CHEBI:49298"/>
        <dbReference type="ChEBI" id="CHEBI:64731"/>
        <dbReference type="EC" id="3.5.1.88"/>
    </reaction>
</comment>
<evidence type="ECO:0000313" key="3">
    <source>
        <dbReference type="EMBL" id="TQS44819.1"/>
    </source>
</evidence>
<organism evidence="3 4">
    <name type="scientific">Cryptosporangium phraense</name>
    <dbReference type="NCBI Taxonomy" id="2593070"/>
    <lineage>
        <taxon>Bacteria</taxon>
        <taxon>Bacillati</taxon>
        <taxon>Actinomycetota</taxon>
        <taxon>Actinomycetes</taxon>
        <taxon>Cryptosporangiales</taxon>
        <taxon>Cryptosporangiaceae</taxon>
        <taxon>Cryptosporangium</taxon>
    </lineage>
</organism>
<feature type="binding site" evidence="2">
    <location>
        <position position="148"/>
    </location>
    <ligand>
        <name>Fe cation</name>
        <dbReference type="ChEBI" id="CHEBI:24875"/>
    </ligand>
</feature>
<name>A0A545AU01_9ACTN</name>
<dbReference type="InterPro" id="IPR036821">
    <property type="entry name" value="Peptide_deformylase_sf"/>
</dbReference>
<keyword evidence="4" id="KW-1185">Reference proteome</keyword>
<dbReference type="GO" id="GO:0046872">
    <property type="term" value="F:metal ion binding"/>
    <property type="evidence" value="ECO:0007669"/>
    <property type="project" value="UniProtKB-KW"/>
</dbReference>
<gene>
    <name evidence="2" type="primary">def</name>
    <name evidence="3" type="ORF">FL583_12755</name>
</gene>
<comment type="cofactor">
    <cofactor evidence="2">
        <name>Fe(2+)</name>
        <dbReference type="ChEBI" id="CHEBI:29033"/>
    </cofactor>
    <text evidence="2">Binds 1 Fe(2+) ion.</text>
</comment>
<dbReference type="InParanoid" id="A0A545AU01"/>
<dbReference type="PANTHER" id="PTHR10458">
    <property type="entry name" value="PEPTIDE DEFORMYLASE"/>
    <property type="match status" value="1"/>
</dbReference>
<comment type="similarity">
    <text evidence="1 2">Belongs to the polypeptide deformylase family.</text>
</comment>
<evidence type="ECO:0000313" key="4">
    <source>
        <dbReference type="Proteomes" id="UP000317982"/>
    </source>
</evidence>
<dbReference type="RefSeq" id="WP_142704800.1">
    <property type="nucleotide sequence ID" value="NZ_VIRS01000007.1"/>
</dbReference>
<keyword evidence="2" id="KW-0408">Iron</keyword>
<dbReference type="EMBL" id="VIRS01000007">
    <property type="protein sequence ID" value="TQS44819.1"/>
    <property type="molecule type" value="Genomic_DNA"/>
</dbReference>
<dbReference type="GO" id="GO:0006412">
    <property type="term" value="P:translation"/>
    <property type="evidence" value="ECO:0007669"/>
    <property type="project" value="UniProtKB-UniRule"/>
</dbReference>
<feature type="active site" evidence="2">
    <location>
        <position position="145"/>
    </location>
</feature>
<feature type="binding site" evidence="2">
    <location>
        <position position="102"/>
    </location>
    <ligand>
        <name>Fe cation</name>
        <dbReference type="ChEBI" id="CHEBI:24875"/>
    </ligand>
</feature>
<evidence type="ECO:0000256" key="2">
    <source>
        <dbReference type="HAMAP-Rule" id="MF_00163"/>
    </source>
</evidence>
<dbReference type="EC" id="3.5.1.88" evidence="2"/>
<dbReference type="HAMAP" id="MF_00163">
    <property type="entry name" value="Pep_deformylase"/>
    <property type="match status" value="1"/>
</dbReference>
<dbReference type="PANTHER" id="PTHR10458:SF22">
    <property type="entry name" value="PEPTIDE DEFORMYLASE"/>
    <property type="match status" value="1"/>
</dbReference>
<dbReference type="GO" id="GO:0042586">
    <property type="term" value="F:peptide deformylase activity"/>
    <property type="evidence" value="ECO:0007669"/>
    <property type="project" value="UniProtKB-UniRule"/>
</dbReference>